<feature type="non-terminal residue" evidence="2">
    <location>
        <position position="103"/>
    </location>
</feature>
<name>A0A1B6H848_9HEMI</name>
<accession>A0A1B6H848</accession>
<dbReference type="AlphaFoldDB" id="A0A1B6H848"/>
<proteinExistence type="predicted"/>
<reference evidence="2" key="1">
    <citation type="submission" date="2015-11" db="EMBL/GenBank/DDBJ databases">
        <title>De novo transcriptome assembly of four potential Pierce s Disease insect vectors from Arizona vineyards.</title>
        <authorList>
            <person name="Tassone E.E."/>
        </authorList>
    </citation>
    <scope>NUCLEOTIDE SEQUENCE</scope>
</reference>
<feature type="region of interest" description="Disordered" evidence="1">
    <location>
        <begin position="38"/>
        <end position="103"/>
    </location>
</feature>
<evidence type="ECO:0000256" key="1">
    <source>
        <dbReference type="SAM" id="MobiDB-lite"/>
    </source>
</evidence>
<organism evidence="2">
    <name type="scientific">Homalodisca liturata</name>
    <dbReference type="NCBI Taxonomy" id="320908"/>
    <lineage>
        <taxon>Eukaryota</taxon>
        <taxon>Metazoa</taxon>
        <taxon>Ecdysozoa</taxon>
        <taxon>Arthropoda</taxon>
        <taxon>Hexapoda</taxon>
        <taxon>Insecta</taxon>
        <taxon>Pterygota</taxon>
        <taxon>Neoptera</taxon>
        <taxon>Paraneoptera</taxon>
        <taxon>Hemiptera</taxon>
        <taxon>Auchenorrhyncha</taxon>
        <taxon>Membracoidea</taxon>
        <taxon>Cicadellidae</taxon>
        <taxon>Cicadellinae</taxon>
        <taxon>Proconiini</taxon>
        <taxon>Homalodisca</taxon>
    </lineage>
</organism>
<feature type="non-terminal residue" evidence="2">
    <location>
        <position position="1"/>
    </location>
</feature>
<feature type="compositionally biased region" description="Gly residues" evidence="1">
    <location>
        <begin position="41"/>
        <end position="50"/>
    </location>
</feature>
<dbReference type="EMBL" id="GECU01036811">
    <property type="protein sequence ID" value="JAS70895.1"/>
    <property type="molecule type" value="Transcribed_RNA"/>
</dbReference>
<feature type="compositionally biased region" description="Polar residues" evidence="1">
    <location>
        <begin position="85"/>
        <end position="97"/>
    </location>
</feature>
<protein>
    <submittedName>
        <fullName evidence="2">Uncharacterized protein</fullName>
    </submittedName>
</protein>
<evidence type="ECO:0000313" key="2">
    <source>
        <dbReference type="EMBL" id="JAS70895.1"/>
    </source>
</evidence>
<feature type="compositionally biased region" description="Basic and acidic residues" evidence="1">
    <location>
        <begin position="53"/>
        <end position="76"/>
    </location>
</feature>
<sequence length="103" mass="10680">SPSAEKEAGYAGDAAVPRASAFQSAQPSGFCSRYADAVCGAGPGTPGPGGHASVREAPDRGRGVVMEHVRRFESRLQEPAVHGRPQQSTIGERSSNFGELLEA</sequence>
<gene>
    <name evidence="2" type="ORF">g.2065</name>
</gene>